<keyword evidence="2" id="KW-0813">Transport</keyword>
<feature type="transmembrane region" description="Helical" evidence="7">
    <location>
        <begin position="81"/>
        <end position="101"/>
    </location>
</feature>
<feature type="transmembrane region" description="Helical" evidence="7">
    <location>
        <begin position="350"/>
        <end position="373"/>
    </location>
</feature>
<feature type="transmembrane region" description="Helical" evidence="7">
    <location>
        <begin position="316"/>
        <end position="338"/>
    </location>
</feature>
<evidence type="ECO:0000256" key="3">
    <source>
        <dbReference type="ARBA" id="ARBA00022475"/>
    </source>
</evidence>
<feature type="transmembrane region" description="Helical" evidence="7">
    <location>
        <begin position="17"/>
        <end position="42"/>
    </location>
</feature>
<keyword evidence="3" id="KW-1003">Cell membrane</keyword>
<accession>R2Q6X2</accession>
<evidence type="ECO:0000256" key="1">
    <source>
        <dbReference type="ARBA" id="ARBA00004651"/>
    </source>
</evidence>
<dbReference type="InterPro" id="IPR011701">
    <property type="entry name" value="MFS"/>
</dbReference>
<evidence type="ECO:0000313" key="10">
    <source>
        <dbReference type="EMBL" id="EOT61957.1"/>
    </source>
</evidence>
<evidence type="ECO:0000313" key="9">
    <source>
        <dbReference type="EMBL" id="EOH92272.1"/>
    </source>
</evidence>
<comment type="caution">
    <text evidence="9">The sequence shown here is derived from an EMBL/GenBank/DDBJ whole genome shotgun (WGS) entry which is preliminary data.</text>
</comment>
<feature type="transmembrane region" description="Helical" evidence="7">
    <location>
        <begin position="48"/>
        <end position="69"/>
    </location>
</feature>
<organism evidence="9 11">
    <name type="scientific">Enterococcus haemoperoxidus ATCC BAA-382</name>
    <dbReference type="NCBI Taxonomy" id="1158608"/>
    <lineage>
        <taxon>Bacteria</taxon>
        <taxon>Bacillati</taxon>
        <taxon>Bacillota</taxon>
        <taxon>Bacilli</taxon>
        <taxon>Lactobacillales</taxon>
        <taxon>Enterococcaceae</taxon>
        <taxon>Enterococcus</taxon>
    </lineage>
</organism>
<dbReference type="PANTHER" id="PTHR23513:SF6">
    <property type="entry name" value="MAJOR FACILITATOR SUPERFAMILY ASSOCIATED DOMAIN-CONTAINING PROTEIN"/>
    <property type="match status" value="1"/>
</dbReference>
<dbReference type="GO" id="GO:0005886">
    <property type="term" value="C:plasma membrane"/>
    <property type="evidence" value="ECO:0007669"/>
    <property type="project" value="UniProtKB-SubCell"/>
</dbReference>
<keyword evidence="4 7" id="KW-0812">Transmembrane</keyword>
<evidence type="ECO:0000313" key="11">
    <source>
        <dbReference type="Proteomes" id="UP000013858"/>
    </source>
</evidence>
<feature type="transmembrane region" description="Helical" evidence="7">
    <location>
        <begin position="385"/>
        <end position="406"/>
    </location>
</feature>
<evidence type="ECO:0000256" key="5">
    <source>
        <dbReference type="ARBA" id="ARBA00022989"/>
    </source>
</evidence>
<protein>
    <submittedName>
        <fullName evidence="9">H+ Antiporter protein</fullName>
    </submittedName>
    <submittedName>
        <fullName evidence="10">Major facilitator superfamily transporter</fullName>
    </submittedName>
</protein>
<dbReference type="GO" id="GO:0022857">
    <property type="term" value="F:transmembrane transporter activity"/>
    <property type="evidence" value="ECO:0007669"/>
    <property type="project" value="InterPro"/>
</dbReference>
<feature type="transmembrane region" description="Helical" evidence="7">
    <location>
        <begin position="292"/>
        <end position="310"/>
    </location>
</feature>
<dbReference type="SUPFAM" id="SSF103473">
    <property type="entry name" value="MFS general substrate transporter"/>
    <property type="match status" value="1"/>
</dbReference>
<dbReference type="EMBL" id="AJAR01000031">
    <property type="protein sequence ID" value="EOH92272.1"/>
    <property type="molecule type" value="Genomic_DNA"/>
</dbReference>
<dbReference type="InterPro" id="IPR036259">
    <property type="entry name" value="MFS_trans_sf"/>
</dbReference>
<comment type="subcellular location">
    <subcellularLocation>
        <location evidence="1">Cell membrane</location>
        <topology evidence="1">Multi-pass membrane protein</topology>
    </subcellularLocation>
</comment>
<dbReference type="Proteomes" id="UP000013858">
    <property type="component" value="Unassembled WGS sequence"/>
</dbReference>
<dbReference type="PATRIC" id="fig|1158608.3.peg.3192"/>
<dbReference type="RefSeq" id="WP_010763412.1">
    <property type="nucleotide sequence ID" value="NZ_KB946316.1"/>
</dbReference>
<proteinExistence type="predicted"/>
<evidence type="ECO:0000256" key="2">
    <source>
        <dbReference type="ARBA" id="ARBA00022448"/>
    </source>
</evidence>
<feature type="transmembrane region" description="Helical" evidence="7">
    <location>
        <begin position="267"/>
        <end position="285"/>
    </location>
</feature>
<keyword evidence="12" id="KW-1185">Reference proteome</keyword>
<reference evidence="9 11" key="1">
    <citation type="submission" date="2013-02" db="EMBL/GenBank/DDBJ databases">
        <title>The Genome Sequence of Enterococcus haemoperoxidus BAA-382.</title>
        <authorList>
            <consortium name="The Broad Institute Genome Sequencing Platform"/>
            <consortium name="The Broad Institute Genome Sequencing Center for Infectious Disease"/>
            <person name="Earl A.M."/>
            <person name="Gilmore M.S."/>
            <person name="Lebreton F."/>
            <person name="Walker B."/>
            <person name="Young S.K."/>
            <person name="Zeng Q."/>
            <person name="Gargeya S."/>
            <person name="Fitzgerald M."/>
            <person name="Haas B."/>
            <person name="Abouelleil A."/>
            <person name="Alvarado L."/>
            <person name="Arachchi H.M."/>
            <person name="Berlin A.M."/>
            <person name="Chapman S.B."/>
            <person name="Dewar J."/>
            <person name="Goldberg J."/>
            <person name="Griggs A."/>
            <person name="Gujja S."/>
            <person name="Hansen M."/>
            <person name="Howarth C."/>
            <person name="Imamovic A."/>
            <person name="Larimer J."/>
            <person name="McCowan C."/>
            <person name="Murphy C."/>
            <person name="Neiman D."/>
            <person name="Pearson M."/>
            <person name="Priest M."/>
            <person name="Roberts A."/>
            <person name="Saif S."/>
            <person name="Shea T."/>
            <person name="Sisk P."/>
            <person name="Sykes S."/>
            <person name="Wortman J."/>
            <person name="Nusbaum C."/>
            <person name="Birren B."/>
        </authorList>
    </citation>
    <scope>NUCLEOTIDE SEQUENCE [LARGE SCALE GENOMIC DNA]</scope>
    <source>
        <strain evidence="9 11">ATCC BAA-382</strain>
    </source>
</reference>
<evidence type="ECO:0000259" key="8">
    <source>
        <dbReference type="PROSITE" id="PS50850"/>
    </source>
</evidence>
<reference evidence="10 12" key="2">
    <citation type="submission" date="2013-03" db="EMBL/GenBank/DDBJ databases">
        <title>The Genome Sequence of Enterococcus haemoperoxidus BAA-382 (PacBio/Illumina hybrid assembly).</title>
        <authorList>
            <consortium name="The Broad Institute Genomics Platform"/>
            <consortium name="The Broad Institute Genome Sequencing Center for Infectious Disease"/>
            <person name="Earl A."/>
            <person name="Russ C."/>
            <person name="Gilmore M."/>
            <person name="Surin D."/>
            <person name="Walker B."/>
            <person name="Young S."/>
            <person name="Zeng Q."/>
            <person name="Gargeya S."/>
            <person name="Fitzgerald M."/>
            <person name="Haas B."/>
            <person name="Abouelleil A."/>
            <person name="Allen A.W."/>
            <person name="Alvarado L."/>
            <person name="Arachchi H.M."/>
            <person name="Berlin A.M."/>
            <person name="Chapman S.B."/>
            <person name="Gainer-Dewar J."/>
            <person name="Goldberg J."/>
            <person name="Griggs A."/>
            <person name="Gujja S."/>
            <person name="Hansen M."/>
            <person name="Howarth C."/>
            <person name="Imamovic A."/>
            <person name="Ireland A."/>
            <person name="Larimer J."/>
            <person name="McCowan C."/>
            <person name="Murphy C."/>
            <person name="Pearson M."/>
            <person name="Poon T.W."/>
            <person name="Priest M."/>
            <person name="Roberts A."/>
            <person name="Saif S."/>
            <person name="Shea T."/>
            <person name="Sisk P."/>
            <person name="Sykes S."/>
            <person name="Wortman J."/>
            <person name="Nusbaum C."/>
            <person name="Birren B."/>
        </authorList>
    </citation>
    <scope>NUCLEOTIDE SEQUENCE [LARGE SCALE GENOMIC DNA]</scope>
    <source>
        <strain evidence="10 12">ATCC BAA-382</strain>
    </source>
</reference>
<dbReference type="AlphaFoldDB" id="R2Q6X2"/>
<keyword evidence="6 7" id="KW-0472">Membrane</keyword>
<dbReference type="InterPro" id="IPR004751">
    <property type="entry name" value="Drug_antiport"/>
</dbReference>
<evidence type="ECO:0000256" key="4">
    <source>
        <dbReference type="ARBA" id="ARBA00022692"/>
    </source>
</evidence>
<keyword evidence="5 7" id="KW-1133">Transmembrane helix</keyword>
<dbReference type="InterPro" id="IPR020846">
    <property type="entry name" value="MFS_dom"/>
</dbReference>
<dbReference type="NCBIfam" id="TIGR00900">
    <property type="entry name" value="2A0121"/>
    <property type="match status" value="1"/>
</dbReference>
<dbReference type="Pfam" id="PF07690">
    <property type="entry name" value="MFS_1"/>
    <property type="match status" value="1"/>
</dbReference>
<dbReference type="OrthoDB" id="9775268at2"/>
<dbReference type="PANTHER" id="PTHR23513">
    <property type="entry name" value="INTEGRAL MEMBRANE EFFLUX PROTEIN-RELATED"/>
    <property type="match status" value="1"/>
</dbReference>
<sequence>MSKNPTLFEPIHWKRNFYLFLTGQFLSGITSMVVQYAIIWYLTKTTGSATVLSLAMLLGMLPMVLLSPFTGPLIDRWNKKILLVVTDIVVAIFAIILSITGTLSPEFPLWLVFVSLLIRSIAQTFQMPTIQSILPTMVPEEELTKVNGQFSMVQSANFIIAPALGAVLYSIVPMNFLILLDVLGAVFGVGLLLLVTIPRITSEGEPIHLLADTKFGFKKLFENKGLWYITIVGAIFMLLFMPAASLYPLMTMNYFNGSVGQAGLVEVVYSVGMLIGGAVIGIFGNWKNRMNLIFFAYAVIGVTISLSGFLPPTSKGFIYFILLNAIAGFATPYFNTLLMAMIQQSYEPNVLGRVLGVLNSLMSITGPVGLLFAGPLADKIGVEKMFVIAGFGAIICGVINFMIPVARNYDKELQKKILEEKEREEENEQVESPDI</sequence>
<dbReference type="eggNOG" id="COG2814">
    <property type="taxonomic scope" value="Bacteria"/>
</dbReference>
<dbReference type="CDD" id="cd06173">
    <property type="entry name" value="MFS_MefA_like"/>
    <property type="match status" value="1"/>
</dbReference>
<dbReference type="Gene3D" id="1.20.1250.20">
    <property type="entry name" value="MFS general substrate transporter like domains"/>
    <property type="match status" value="1"/>
</dbReference>
<gene>
    <name evidence="10" type="ORF">I583_00940</name>
    <name evidence="9" type="ORF">UAW_03257</name>
</gene>
<evidence type="ECO:0000256" key="6">
    <source>
        <dbReference type="ARBA" id="ARBA00023136"/>
    </source>
</evidence>
<evidence type="ECO:0000256" key="7">
    <source>
        <dbReference type="SAM" id="Phobius"/>
    </source>
</evidence>
<dbReference type="STRING" id="155618.RV06_GL003086"/>
<dbReference type="EMBL" id="ASVY01000002">
    <property type="protein sequence ID" value="EOT61957.1"/>
    <property type="molecule type" value="Genomic_DNA"/>
</dbReference>
<evidence type="ECO:0000313" key="12">
    <source>
        <dbReference type="Proteomes" id="UP000014197"/>
    </source>
</evidence>
<feature type="transmembrane region" description="Helical" evidence="7">
    <location>
        <begin position="226"/>
        <end position="247"/>
    </location>
</feature>
<dbReference type="PROSITE" id="PS50850">
    <property type="entry name" value="MFS"/>
    <property type="match status" value="1"/>
</dbReference>
<dbReference type="Proteomes" id="UP000014197">
    <property type="component" value="Unassembled WGS sequence"/>
</dbReference>
<feature type="domain" description="Major facilitator superfamily (MFS) profile" evidence="8">
    <location>
        <begin position="16"/>
        <end position="408"/>
    </location>
</feature>
<name>R2Q6X2_9ENTE</name>
<feature type="transmembrane region" description="Helical" evidence="7">
    <location>
        <begin position="178"/>
        <end position="197"/>
    </location>
</feature>